<sequence>MQHHDDIDMNRIATQLRERAAELTAQSEGARESRAPVELDQQSVGRLSRMDAMQIQAMARESERRRLDEIQAIRVTLKRIAAGEYGYCVGCGERIAPARLVLIPTTGTCVDCADHAG</sequence>
<dbReference type="PANTHER" id="PTHR33823:SF4">
    <property type="entry name" value="GENERAL STRESS PROTEIN 16O"/>
    <property type="match status" value="1"/>
</dbReference>
<dbReference type="PANTHER" id="PTHR33823">
    <property type="entry name" value="RNA POLYMERASE-BINDING TRANSCRIPTION FACTOR DKSA-RELATED"/>
    <property type="match status" value="1"/>
</dbReference>
<keyword evidence="3" id="KW-0862">Zinc</keyword>
<evidence type="ECO:0000256" key="3">
    <source>
        <dbReference type="ARBA" id="ARBA00022833"/>
    </source>
</evidence>
<name>A0A382F8T8_9ZZZZ</name>
<evidence type="ECO:0000256" key="2">
    <source>
        <dbReference type="ARBA" id="ARBA00022771"/>
    </source>
</evidence>
<dbReference type="AlphaFoldDB" id="A0A382F8T8"/>
<evidence type="ECO:0000256" key="1">
    <source>
        <dbReference type="ARBA" id="ARBA00022723"/>
    </source>
</evidence>
<evidence type="ECO:0000313" key="6">
    <source>
        <dbReference type="EMBL" id="SVB59478.1"/>
    </source>
</evidence>
<dbReference type="PROSITE" id="PS51128">
    <property type="entry name" value="ZF_DKSA_2"/>
    <property type="match status" value="1"/>
</dbReference>
<dbReference type="Gene3D" id="1.20.120.910">
    <property type="entry name" value="DksA, coiled-coil domain"/>
    <property type="match status" value="1"/>
</dbReference>
<reference evidence="6" key="1">
    <citation type="submission" date="2018-05" db="EMBL/GenBank/DDBJ databases">
        <authorList>
            <person name="Lanie J.A."/>
            <person name="Ng W.-L."/>
            <person name="Kazmierczak K.M."/>
            <person name="Andrzejewski T.M."/>
            <person name="Davidsen T.M."/>
            <person name="Wayne K.J."/>
            <person name="Tettelin H."/>
            <person name="Glass J.I."/>
            <person name="Rusch D."/>
            <person name="Podicherti R."/>
            <person name="Tsui H.-C.T."/>
            <person name="Winkler M.E."/>
        </authorList>
    </citation>
    <scope>NUCLEOTIDE SEQUENCE</scope>
</reference>
<dbReference type="GO" id="GO:0008270">
    <property type="term" value="F:zinc ion binding"/>
    <property type="evidence" value="ECO:0007669"/>
    <property type="project" value="UniProtKB-KW"/>
</dbReference>
<keyword evidence="2" id="KW-0863">Zinc-finger</keyword>
<proteinExistence type="predicted"/>
<feature type="region of interest" description="Disordered" evidence="4">
    <location>
        <begin position="20"/>
        <end position="43"/>
    </location>
</feature>
<feature type="domain" description="Zinc finger DksA/TraR C4-type" evidence="5">
    <location>
        <begin position="83"/>
        <end position="113"/>
    </location>
</feature>
<dbReference type="SUPFAM" id="SSF57716">
    <property type="entry name" value="Glucocorticoid receptor-like (DNA-binding domain)"/>
    <property type="match status" value="1"/>
</dbReference>
<dbReference type="InterPro" id="IPR000962">
    <property type="entry name" value="Znf_DskA_TraR"/>
</dbReference>
<accession>A0A382F8T8</accession>
<evidence type="ECO:0000256" key="4">
    <source>
        <dbReference type="SAM" id="MobiDB-lite"/>
    </source>
</evidence>
<organism evidence="6">
    <name type="scientific">marine metagenome</name>
    <dbReference type="NCBI Taxonomy" id="408172"/>
    <lineage>
        <taxon>unclassified sequences</taxon>
        <taxon>metagenomes</taxon>
        <taxon>ecological metagenomes</taxon>
    </lineage>
</organism>
<gene>
    <name evidence="6" type="ORF">METZ01_LOCUS212332</name>
</gene>
<dbReference type="EMBL" id="UINC01048664">
    <property type="protein sequence ID" value="SVB59478.1"/>
    <property type="molecule type" value="Genomic_DNA"/>
</dbReference>
<keyword evidence="1" id="KW-0479">Metal-binding</keyword>
<dbReference type="Pfam" id="PF01258">
    <property type="entry name" value="zf-dskA_traR"/>
    <property type="match status" value="1"/>
</dbReference>
<evidence type="ECO:0000259" key="5">
    <source>
        <dbReference type="Pfam" id="PF01258"/>
    </source>
</evidence>
<protein>
    <recommendedName>
        <fullName evidence="5">Zinc finger DksA/TraR C4-type domain-containing protein</fullName>
    </recommendedName>
</protein>